<feature type="compositionally biased region" description="Basic and acidic residues" evidence="1">
    <location>
        <begin position="44"/>
        <end position="59"/>
    </location>
</feature>
<accession>A0A437PYV6</accession>
<organism evidence="2 3">
    <name type="scientific">Streptomyces antnestii</name>
    <dbReference type="NCBI Taxonomy" id="2494256"/>
    <lineage>
        <taxon>Bacteria</taxon>
        <taxon>Bacillati</taxon>
        <taxon>Actinomycetota</taxon>
        <taxon>Actinomycetes</taxon>
        <taxon>Kitasatosporales</taxon>
        <taxon>Streptomycetaceae</taxon>
        <taxon>Streptomyces</taxon>
    </lineage>
</organism>
<evidence type="ECO:0000313" key="3">
    <source>
        <dbReference type="Proteomes" id="UP000283128"/>
    </source>
</evidence>
<name>A0A437PYV6_9ACTN</name>
<evidence type="ECO:0000313" key="2">
    <source>
        <dbReference type="EMBL" id="RVU27432.1"/>
    </source>
</evidence>
<keyword evidence="3" id="KW-1185">Reference proteome</keyword>
<proteinExistence type="predicted"/>
<dbReference type="EMBL" id="RZYA01000003">
    <property type="protein sequence ID" value="RVU27432.1"/>
    <property type="molecule type" value="Genomic_DNA"/>
</dbReference>
<sequence>MASRTNDEIYEKVVTIKSLLTSKQDTWVTKAHFDASIKGLAKPSPEKKEEPKKEEEKPSTFEQLAPLTGIGDIVVNIIKKNWIPAALAAIAALGIKFFNWDVLGEKLLGKLKLKLDPKKFIGITKNAPAAPAVQVPTNRIDLERLKNMRSAALALTRSLSDLHKEVQQVSTQIA</sequence>
<protein>
    <submittedName>
        <fullName evidence="2">Uncharacterized protein</fullName>
    </submittedName>
</protein>
<dbReference type="RefSeq" id="WP_127827690.1">
    <property type="nucleotide sequence ID" value="NZ_RZYA01000003.1"/>
</dbReference>
<reference evidence="2 3" key="1">
    <citation type="submission" date="2019-01" db="EMBL/GenBank/DDBJ databases">
        <title>Genome sequences of Streptomyces and Rhizobium isolates collected from root and soil.</title>
        <authorList>
            <person name="Chhettri S."/>
            <person name="Sevigny J.L."/>
            <person name="Sen A."/>
            <person name="Ennis N."/>
            <person name="Tisa L."/>
        </authorList>
    </citation>
    <scope>NUCLEOTIDE SEQUENCE [LARGE SCALE GENOMIC DNA]</scope>
    <source>
        <strain evidence="2 3">San01</strain>
    </source>
</reference>
<dbReference type="Proteomes" id="UP000283128">
    <property type="component" value="Unassembled WGS sequence"/>
</dbReference>
<evidence type="ECO:0000256" key="1">
    <source>
        <dbReference type="SAM" id="MobiDB-lite"/>
    </source>
</evidence>
<dbReference type="OrthoDB" id="9868231at2"/>
<feature type="region of interest" description="Disordered" evidence="1">
    <location>
        <begin position="39"/>
        <end position="61"/>
    </location>
</feature>
<dbReference type="AlphaFoldDB" id="A0A437PYV6"/>
<gene>
    <name evidence="2" type="ORF">EOT10_09725</name>
</gene>
<comment type="caution">
    <text evidence="2">The sequence shown here is derived from an EMBL/GenBank/DDBJ whole genome shotgun (WGS) entry which is preliminary data.</text>
</comment>